<dbReference type="EMBL" id="JAUEOZ010000001">
    <property type="protein sequence ID" value="MDN2481258.1"/>
    <property type="molecule type" value="Genomic_DNA"/>
</dbReference>
<feature type="domain" description="HTH marR-type" evidence="1">
    <location>
        <begin position="7"/>
        <end position="137"/>
    </location>
</feature>
<dbReference type="InterPro" id="IPR000835">
    <property type="entry name" value="HTH_MarR-typ"/>
</dbReference>
<dbReference type="Proteomes" id="UP001169719">
    <property type="component" value="Unassembled WGS sequence"/>
</dbReference>
<organism evidence="2 3">
    <name type="scientific">Vibrio agarivorans</name>
    <dbReference type="NCBI Taxonomy" id="153622"/>
    <lineage>
        <taxon>Bacteria</taxon>
        <taxon>Pseudomonadati</taxon>
        <taxon>Pseudomonadota</taxon>
        <taxon>Gammaproteobacteria</taxon>
        <taxon>Vibrionales</taxon>
        <taxon>Vibrionaceae</taxon>
        <taxon>Vibrio</taxon>
    </lineage>
</organism>
<evidence type="ECO:0000259" key="1">
    <source>
        <dbReference type="PROSITE" id="PS50995"/>
    </source>
</evidence>
<dbReference type="InterPro" id="IPR036388">
    <property type="entry name" value="WH-like_DNA-bd_sf"/>
</dbReference>
<dbReference type="RefSeq" id="WP_264877584.1">
    <property type="nucleotide sequence ID" value="NZ_BLAT01000004.1"/>
</dbReference>
<proteinExistence type="predicted"/>
<evidence type="ECO:0000313" key="3">
    <source>
        <dbReference type="Proteomes" id="UP001169719"/>
    </source>
</evidence>
<protein>
    <submittedName>
        <fullName evidence="2">MarR family winged helix-turn-helix transcriptional regulator</fullName>
    </submittedName>
</protein>
<dbReference type="Pfam" id="PF12802">
    <property type="entry name" value="MarR_2"/>
    <property type="match status" value="1"/>
</dbReference>
<dbReference type="SUPFAM" id="SSF46785">
    <property type="entry name" value="Winged helix' DNA-binding domain"/>
    <property type="match status" value="1"/>
</dbReference>
<reference evidence="2" key="1">
    <citation type="submission" date="2024-05" db="EMBL/GenBank/DDBJ databases">
        <title>Genome Sequences of Four Agar- Degrading Marine Bacteria.</title>
        <authorList>
            <person name="Phillips E.K."/>
            <person name="Shaffer J.C."/>
            <person name="Henson M.W."/>
            <person name="Temperton B."/>
            <person name="Thrash C.J."/>
            <person name="Martin M.O."/>
        </authorList>
    </citation>
    <scope>NUCLEOTIDE SEQUENCE</scope>
    <source>
        <strain evidence="2">EKP203</strain>
    </source>
</reference>
<dbReference type="PANTHER" id="PTHR33164">
    <property type="entry name" value="TRANSCRIPTIONAL REGULATOR, MARR FAMILY"/>
    <property type="match status" value="1"/>
</dbReference>
<dbReference type="SMART" id="SM00347">
    <property type="entry name" value="HTH_MARR"/>
    <property type="match status" value="1"/>
</dbReference>
<keyword evidence="3" id="KW-1185">Reference proteome</keyword>
<dbReference type="PRINTS" id="PR00598">
    <property type="entry name" value="HTHMARR"/>
</dbReference>
<comment type="caution">
    <text evidence="2">The sequence shown here is derived from an EMBL/GenBank/DDBJ whole genome shotgun (WGS) entry which is preliminary data.</text>
</comment>
<accession>A0ABT7XZP4</accession>
<dbReference type="PANTHER" id="PTHR33164:SF43">
    <property type="entry name" value="HTH-TYPE TRANSCRIPTIONAL REPRESSOR YETL"/>
    <property type="match status" value="1"/>
</dbReference>
<dbReference type="Gene3D" id="1.10.10.10">
    <property type="entry name" value="Winged helix-like DNA-binding domain superfamily/Winged helix DNA-binding domain"/>
    <property type="match status" value="1"/>
</dbReference>
<dbReference type="InterPro" id="IPR036390">
    <property type="entry name" value="WH_DNA-bd_sf"/>
</dbReference>
<dbReference type="InterPro" id="IPR039422">
    <property type="entry name" value="MarR/SlyA-like"/>
</dbReference>
<name>A0ABT7XZP4_9VIBR</name>
<dbReference type="PROSITE" id="PS50995">
    <property type="entry name" value="HTH_MARR_2"/>
    <property type="match status" value="1"/>
</dbReference>
<sequence>MSQATTLEGLFGLAHAVKREMHSQIEQLGLAITPMHMRVLKVIAKKQQCTANDIVQFLHRDKAQVTRLLKLLLDEALLEKAPNPADKRSAFLHVTTKGQQLVAQIAEVERALIGKMTKDLCDSELEQYQTIANKMRQNLS</sequence>
<evidence type="ECO:0000313" key="2">
    <source>
        <dbReference type="EMBL" id="MDN2481258.1"/>
    </source>
</evidence>
<gene>
    <name evidence="2" type="ORF">QWJ08_07605</name>
</gene>